<feature type="domain" description="Thioredoxin" evidence="4">
    <location>
        <begin position="36"/>
        <end position="157"/>
    </location>
</feature>
<evidence type="ECO:0000313" key="5">
    <source>
        <dbReference type="EMBL" id="RTR27890.1"/>
    </source>
</evidence>
<keyword evidence="3" id="KW-0676">Redox-active center</keyword>
<name>A0A3S0INA6_9BACI</name>
<dbReference type="AlphaFoldDB" id="A0A3S0INA6"/>
<keyword evidence="6" id="KW-1185">Reference proteome</keyword>
<dbReference type="Gene3D" id="3.40.30.10">
    <property type="entry name" value="Glutaredoxin"/>
    <property type="match status" value="1"/>
</dbReference>
<reference evidence="5 6" key="1">
    <citation type="submission" date="2018-12" db="EMBL/GenBank/DDBJ databases">
        <title>Bacillus yapensis draft genome sequence.</title>
        <authorList>
            <person name="Yu L."/>
            <person name="Xu X."/>
            <person name="Tang X."/>
        </authorList>
    </citation>
    <scope>NUCLEOTIDE SEQUENCE [LARGE SCALE GENOMIC DNA]</scope>
    <source>
        <strain evidence="5 6">XXST-01</strain>
    </source>
</reference>
<comment type="similarity">
    <text evidence="1">Belongs to the thioredoxin family.</text>
</comment>
<dbReference type="Proteomes" id="UP000271374">
    <property type="component" value="Unassembled WGS sequence"/>
</dbReference>
<dbReference type="PROSITE" id="PS51352">
    <property type="entry name" value="THIOREDOXIN_2"/>
    <property type="match status" value="1"/>
</dbReference>
<dbReference type="GO" id="GO:0005737">
    <property type="term" value="C:cytoplasm"/>
    <property type="evidence" value="ECO:0007669"/>
    <property type="project" value="TreeGrafter"/>
</dbReference>
<dbReference type="InterPro" id="IPR013766">
    <property type="entry name" value="Thioredoxin_domain"/>
</dbReference>
<dbReference type="CDD" id="cd02947">
    <property type="entry name" value="TRX_family"/>
    <property type="match status" value="1"/>
</dbReference>
<dbReference type="OrthoDB" id="32134at2"/>
<dbReference type="EMBL" id="RXNT01000017">
    <property type="protein sequence ID" value="RTR27890.1"/>
    <property type="molecule type" value="Genomic_DNA"/>
</dbReference>
<dbReference type="Pfam" id="PF00085">
    <property type="entry name" value="Thioredoxin"/>
    <property type="match status" value="1"/>
</dbReference>
<organism evidence="5 6">
    <name type="scientific">Bacillus yapensis</name>
    <dbReference type="NCBI Taxonomy" id="2492960"/>
    <lineage>
        <taxon>Bacteria</taxon>
        <taxon>Bacillati</taxon>
        <taxon>Bacillota</taxon>
        <taxon>Bacilli</taxon>
        <taxon>Bacillales</taxon>
        <taxon>Bacillaceae</taxon>
        <taxon>Bacillus</taxon>
    </lineage>
</organism>
<keyword evidence="2" id="KW-1015">Disulfide bond</keyword>
<dbReference type="InterPro" id="IPR036249">
    <property type="entry name" value="Thioredoxin-like_sf"/>
</dbReference>
<evidence type="ECO:0000313" key="6">
    <source>
        <dbReference type="Proteomes" id="UP000271374"/>
    </source>
</evidence>
<protein>
    <submittedName>
        <fullName evidence="5">Thioredoxin</fullName>
    </submittedName>
</protein>
<proteinExistence type="inferred from homology"/>
<gene>
    <name evidence="5" type="ORF">EKG37_18560</name>
</gene>
<dbReference type="PANTHER" id="PTHR45663">
    <property type="entry name" value="GEO12009P1"/>
    <property type="match status" value="1"/>
</dbReference>
<evidence type="ECO:0000256" key="3">
    <source>
        <dbReference type="ARBA" id="ARBA00023284"/>
    </source>
</evidence>
<comment type="caution">
    <text evidence="5">The sequence shown here is derived from an EMBL/GenBank/DDBJ whole genome shotgun (WGS) entry which is preliminary data.</text>
</comment>
<dbReference type="GO" id="GO:0015035">
    <property type="term" value="F:protein-disulfide reductase activity"/>
    <property type="evidence" value="ECO:0007669"/>
    <property type="project" value="TreeGrafter"/>
</dbReference>
<sequence>MKKVLIFLVIIIVLFAGVSILTKMQNEEKVSSDNNKYGKDTLDPLTIEQLDDPNYQNLILPEDLEDKLANNEDVTVYFYSPDCPHCQRTTPVVAPLAEEMGIDLVQYNLLEFEDGWDDYGITSTPTIVQFKDGKEAERIVGSQEEAVFEDWFNKNSK</sequence>
<evidence type="ECO:0000259" key="4">
    <source>
        <dbReference type="PROSITE" id="PS51352"/>
    </source>
</evidence>
<dbReference type="PROSITE" id="PS51354">
    <property type="entry name" value="GLUTAREDOXIN_2"/>
    <property type="match status" value="1"/>
</dbReference>
<evidence type="ECO:0000256" key="2">
    <source>
        <dbReference type="ARBA" id="ARBA00023157"/>
    </source>
</evidence>
<dbReference type="SUPFAM" id="SSF52833">
    <property type="entry name" value="Thioredoxin-like"/>
    <property type="match status" value="1"/>
</dbReference>
<dbReference type="PANTHER" id="PTHR45663:SF11">
    <property type="entry name" value="GEO12009P1"/>
    <property type="match status" value="1"/>
</dbReference>
<accession>A0A3S0INA6</accession>
<evidence type="ECO:0000256" key="1">
    <source>
        <dbReference type="ARBA" id="ARBA00008987"/>
    </source>
</evidence>
<dbReference type="RefSeq" id="WP_126410283.1">
    <property type="nucleotide sequence ID" value="NZ_RXNT01000017.1"/>
</dbReference>